<dbReference type="RefSeq" id="WP_150884228.1">
    <property type="nucleotide sequence ID" value="NZ_QDCA01000003.1"/>
</dbReference>
<proteinExistence type="predicted"/>
<dbReference type="EMBL" id="QDCA01000003">
    <property type="protein sequence ID" value="KAA9534136.1"/>
    <property type="molecule type" value="Genomic_DNA"/>
</dbReference>
<reference evidence="1" key="1">
    <citation type="submission" date="2018-04" db="EMBL/GenBank/DDBJ databases">
        <title>Genome Analysis of a Prevalent Clone of Listeria monocytogenes Sequence Type 87 in China.</title>
        <authorList>
            <person name="Wang Y."/>
        </authorList>
    </citation>
    <scope>NUCLEOTIDE SEQUENCE</scope>
    <source>
        <strain evidence="1">ICDC_LM0449</strain>
    </source>
</reference>
<dbReference type="AlphaFoldDB" id="A0A6C8MZW9"/>
<sequence>MTLDEFLENLDDIRRYCMETFGWTVKQVNEQPYEQLLKLIISEEEKRSEEEKAVPLADFVTKLQATM</sequence>
<organism evidence="1">
    <name type="scientific">Listeria monocytogenes</name>
    <dbReference type="NCBI Taxonomy" id="1639"/>
    <lineage>
        <taxon>Bacteria</taxon>
        <taxon>Bacillati</taxon>
        <taxon>Bacillota</taxon>
        <taxon>Bacilli</taxon>
        <taxon>Bacillales</taxon>
        <taxon>Listeriaceae</taxon>
        <taxon>Listeria</taxon>
    </lineage>
</organism>
<gene>
    <name evidence="1" type="ORF">DCK33_08330</name>
</gene>
<name>A0A6C8MZW9_LISMN</name>
<evidence type="ECO:0000313" key="1">
    <source>
        <dbReference type="EMBL" id="KAA9534136.1"/>
    </source>
</evidence>
<protein>
    <submittedName>
        <fullName evidence="1">Uncharacterized protein</fullName>
    </submittedName>
</protein>
<comment type="caution">
    <text evidence="1">The sequence shown here is derived from an EMBL/GenBank/DDBJ whole genome shotgun (WGS) entry which is preliminary data.</text>
</comment>
<accession>A0A6C8MZW9</accession>